<gene>
    <name evidence="2" type="ORF">VP91_00000420</name>
</gene>
<keyword evidence="1" id="KW-0732">Signal</keyword>
<keyword evidence="3" id="KW-1185">Reference proteome</keyword>
<dbReference type="EMBL" id="LANA01000001">
    <property type="protein sequence ID" value="NMN66912.1"/>
    <property type="molecule type" value="Genomic_DNA"/>
</dbReference>
<dbReference type="Gene3D" id="2.60.450.10">
    <property type="entry name" value="Lipopolysaccharide (LPS) transport protein A like domain"/>
    <property type="match status" value="1"/>
</dbReference>
<protein>
    <submittedName>
        <fullName evidence="2">LPS-assembly protein</fullName>
    </submittedName>
</protein>
<accession>A0ABX1SYJ7</accession>
<dbReference type="RefSeq" id="WP_169035439.1">
    <property type="nucleotide sequence ID" value="NZ_LANA01000001.1"/>
</dbReference>
<dbReference type="InterPro" id="IPR050218">
    <property type="entry name" value="LptD"/>
</dbReference>
<evidence type="ECO:0000313" key="3">
    <source>
        <dbReference type="Proteomes" id="UP001166004"/>
    </source>
</evidence>
<reference evidence="2 3" key="1">
    <citation type="submission" date="2019-07" db="EMBL/GenBank/DDBJ databases">
        <title>SAR11 Genome Evolution.</title>
        <authorList>
            <person name="Giovannoni S."/>
        </authorList>
    </citation>
    <scope>NUCLEOTIDE SEQUENCE [LARGE SCALE GENOMIC DNA]</scope>
    <source>
        <strain evidence="2 3">HTCC9565</strain>
    </source>
</reference>
<evidence type="ECO:0000256" key="1">
    <source>
        <dbReference type="SAM" id="SignalP"/>
    </source>
</evidence>
<feature type="chain" id="PRO_5047544310" evidence="1">
    <location>
        <begin position="21"/>
        <end position="801"/>
    </location>
</feature>
<dbReference type="PANTHER" id="PTHR30189:SF1">
    <property type="entry name" value="LPS-ASSEMBLY PROTEIN LPTD"/>
    <property type="match status" value="1"/>
</dbReference>
<evidence type="ECO:0000313" key="2">
    <source>
        <dbReference type="EMBL" id="NMN66912.1"/>
    </source>
</evidence>
<dbReference type="Pfam" id="PF06835">
    <property type="entry name" value="LptC"/>
    <property type="match status" value="1"/>
</dbReference>
<comment type="caution">
    <text evidence="2">The sequence shown here is derived from an EMBL/GenBank/DDBJ whole genome shotgun (WGS) entry which is preliminary data.</text>
</comment>
<feature type="signal peptide" evidence="1">
    <location>
        <begin position="1"/>
        <end position="20"/>
    </location>
</feature>
<organism evidence="2 3">
    <name type="scientific">Pelagibacter ubique</name>
    <dbReference type="NCBI Taxonomy" id="198252"/>
    <lineage>
        <taxon>Bacteria</taxon>
        <taxon>Pseudomonadati</taxon>
        <taxon>Pseudomonadota</taxon>
        <taxon>Alphaproteobacteria</taxon>
        <taxon>Candidatus Pelagibacterales</taxon>
        <taxon>Candidatus Pelagibacteraceae</taxon>
        <taxon>Candidatus Pelagibacter</taxon>
    </lineage>
</organism>
<dbReference type="Proteomes" id="UP001166004">
    <property type="component" value="Unassembled WGS sequence"/>
</dbReference>
<name>A0ABX1SYJ7_PELUQ</name>
<sequence>MKNKKRLLYLICLIFFISFEKTLGDQFNFEAKEIQTQNNGNLINAKNGIKITTDNGIKILADNFIYNKDNETLFIKGNVEINDYKNDLKIFGQQFTYNRNEKEIFTDQDVKFIYKNRYNLDAKELNYSIDDKKITSDKNILLVDDLNNSIKSDNLYFLISDDIIKLKNLIYTDAIGNKHTINQAIINTYNNELIGKDLEINFDKKTFGNNKNDPRLKGNAIFSTKNKTKITKGVFTTCKKNDTCPPWAISAKEIVHDKTKKTINYKNAVLKLYDKPVFYFPKFFHPDPTVKRQSGFLIPSFADNSNTGLHLSIPYFKVISGSKDFTFKPRFYSDETMLINTEFRSVSKNSKKIADVSFKNNKSGTKNGNSEKHIFYNFKTVNLNNSLFEDSEVEFNLQKVSNDRYLKIYDIDSPLITSTSTMHSYVDFNGMNEDSNFKVSAEIFEDTTKDYSDRYEYILPSVEIDKIINLKKELNGVLSLNTTGLIKQYQTNITEKSVINNLNYESYSIFANNGVVSDYSLILKNVNRDSKNSNTYKNRKELEFLSAGMFTLSYPLKKIEENFKKFFTPKMSFRYSPNNTNNMSLDDNRIDVNNVFSLGRLSSNDNVESGASITIGSDYLIKDSADSDILKLGLATVFRDKENKDLPIKSTLDQKSSNIFGNIEFKPSKFFNIEYDFSLDNDFERSTYDHIKTELYINNFVNSFEFLEETGPLGNQGYWNNKSTFNFSSQNSISFNKRRNTKTNLTEFYNLIYQYENDCLTAAIEYNKNFYNDQELKPAEELFFSLTIVPFTKVNSTNMNK</sequence>
<dbReference type="PANTHER" id="PTHR30189">
    <property type="entry name" value="LPS-ASSEMBLY PROTEIN"/>
    <property type="match status" value="1"/>
</dbReference>
<proteinExistence type="predicted"/>
<dbReference type="InterPro" id="IPR010664">
    <property type="entry name" value="LipoPS_assembly_LptC-rel"/>
</dbReference>